<sequence length="173" mass="19473">MRGTLRALSSADELDVFPVMTCDQRHGSKGNGSHPDEGPPMLKPAQVIEKIYGVLRISLRNLSWARYFPCFSVVLEPREVWTSQTLRGMTITWGIKLKGNVWYLLGKSSSNSQCTLVGAARGASWVPMECLFRRVLAEECFRPLSLGDMLDQWNVPEAEVTRWCQDGRLQVAL</sequence>
<name>A0A2Z7D7K1_9LAMI</name>
<accession>A0A2Z7D7K1</accession>
<evidence type="ECO:0000313" key="2">
    <source>
        <dbReference type="Proteomes" id="UP000250235"/>
    </source>
</evidence>
<dbReference type="EMBL" id="KQ988511">
    <property type="protein sequence ID" value="KZV55519.1"/>
    <property type="molecule type" value="Genomic_DNA"/>
</dbReference>
<organism evidence="1 2">
    <name type="scientific">Dorcoceras hygrometricum</name>
    <dbReference type="NCBI Taxonomy" id="472368"/>
    <lineage>
        <taxon>Eukaryota</taxon>
        <taxon>Viridiplantae</taxon>
        <taxon>Streptophyta</taxon>
        <taxon>Embryophyta</taxon>
        <taxon>Tracheophyta</taxon>
        <taxon>Spermatophyta</taxon>
        <taxon>Magnoliopsida</taxon>
        <taxon>eudicotyledons</taxon>
        <taxon>Gunneridae</taxon>
        <taxon>Pentapetalae</taxon>
        <taxon>asterids</taxon>
        <taxon>lamiids</taxon>
        <taxon>Lamiales</taxon>
        <taxon>Gesneriaceae</taxon>
        <taxon>Didymocarpoideae</taxon>
        <taxon>Trichosporeae</taxon>
        <taxon>Loxocarpinae</taxon>
        <taxon>Dorcoceras</taxon>
    </lineage>
</organism>
<reference evidence="1 2" key="1">
    <citation type="journal article" date="2015" name="Proc. Natl. Acad. Sci. U.S.A.">
        <title>The resurrection genome of Boea hygrometrica: A blueprint for survival of dehydration.</title>
        <authorList>
            <person name="Xiao L."/>
            <person name="Yang G."/>
            <person name="Zhang L."/>
            <person name="Yang X."/>
            <person name="Zhao S."/>
            <person name="Ji Z."/>
            <person name="Zhou Q."/>
            <person name="Hu M."/>
            <person name="Wang Y."/>
            <person name="Chen M."/>
            <person name="Xu Y."/>
            <person name="Jin H."/>
            <person name="Xiao X."/>
            <person name="Hu G."/>
            <person name="Bao F."/>
            <person name="Hu Y."/>
            <person name="Wan P."/>
            <person name="Li L."/>
            <person name="Deng X."/>
            <person name="Kuang T."/>
            <person name="Xiang C."/>
            <person name="Zhu J.K."/>
            <person name="Oliver M.J."/>
            <person name="He Y."/>
        </authorList>
    </citation>
    <scope>NUCLEOTIDE SEQUENCE [LARGE SCALE GENOMIC DNA]</scope>
    <source>
        <strain evidence="2">cv. XS01</strain>
    </source>
</reference>
<keyword evidence="2" id="KW-1185">Reference proteome</keyword>
<dbReference type="AlphaFoldDB" id="A0A2Z7D7K1"/>
<protein>
    <submittedName>
        <fullName evidence="1">Uncharacterized protein</fullName>
    </submittedName>
</protein>
<evidence type="ECO:0000313" key="1">
    <source>
        <dbReference type="EMBL" id="KZV55519.1"/>
    </source>
</evidence>
<dbReference type="Proteomes" id="UP000250235">
    <property type="component" value="Unassembled WGS sequence"/>
</dbReference>
<proteinExistence type="predicted"/>
<gene>
    <name evidence="1" type="ORF">F511_09630</name>
</gene>